<dbReference type="Proteomes" id="UP000677913">
    <property type="component" value="Unassembled WGS sequence"/>
</dbReference>
<organism evidence="12 13">
    <name type="scientific">Actinocrinis puniceicyclus</name>
    <dbReference type="NCBI Taxonomy" id="977794"/>
    <lineage>
        <taxon>Bacteria</taxon>
        <taxon>Bacillati</taxon>
        <taxon>Actinomycetota</taxon>
        <taxon>Actinomycetes</taxon>
        <taxon>Catenulisporales</taxon>
        <taxon>Actinospicaceae</taxon>
        <taxon>Actinocrinis</taxon>
    </lineage>
</organism>
<comment type="subunit">
    <text evidence="10">Associates with subunits I, II and III to form cytochrome c oxidase.</text>
</comment>
<evidence type="ECO:0000256" key="11">
    <source>
        <dbReference type="SAM" id="Phobius"/>
    </source>
</evidence>
<keyword evidence="8 10" id="KW-0472">Membrane</keyword>
<evidence type="ECO:0000256" key="6">
    <source>
        <dbReference type="ARBA" id="ARBA00022967"/>
    </source>
</evidence>
<protein>
    <recommendedName>
        <fullName evidence="10">Cytochrome c oxidase polypeptide 4</fullName>
        <ecNumber evidence="10">7.1.1.9</ecNumber>
    </recommendedName>
    <alternativeName>
        <fullName evidence="10">Cytochrome aa3 subunit 4</fullName>
    </alternativeName>
    <alternativeName>
        <fullName evidence="10">Cytochrome c oxidase polypeptide IV</fullName>
    </alternativeName>
</protein>
<gene>
    <name evidence="12" type="ORF">KGA66_10380</name>
</gene>
<sequence length="132" mass="14939">MKLTARMFLIIAVFFFLDVPLYWWLSHDPTGTAALTMAFGLCGMIYFYLAFTVRRIGPGPEDRDDAEPHEGAGEQGFFSPHSWWPFVLAAGGAAMFTGIAVGFWMCYFAAPFLAYGVYGLVFEYYRGENKHY</sequence>
<evidence type="ECO:0000256" key="4">
    <source>
        <dbReference type="ARBA" id="ARBA00022475"/>
    </source>
</evidence>
<feature type="transmembrane region" description="Helical" evidence="11">
    <location>
        <begin position="107"/>
        <end position="125"/>
    </location>
</feature>
<keyword evidence="5 11" id="KW-0812">Transmembrane</keyword>
<comment type="similarity">
    <text evidence="3 10">Belongs to the cytochrome c oxidase bacterial subunit CtaF family.</text>
</comment>
<evidence type="ECO:0000256" key="3">
    <source>
        <dbReference type="ARBA" id="ARBA00006870"/>
    </source>
</evidence>
<dbReference type="Pfam" id="PF12270">
    <property type="entry name" value="Cyt_c_ox_IV"/>
    <property type="match status" value="1"/>
</dbReference>
<evidence type="ECO:0000256" key="9">
    <source>
        <dbReference type="ARBA" id="ARBA00047816"/>
    </source>
</evidence>
<name>A0A8J7WQ39_9ACTN</name>
<dbReference type="InterPro" id="IPR021050">
    <property type="entry name" value="Cyt_c_oxidase_su4_actinobac"/>
</dbReference>
<comment type="subcellular location">
    <subcellularLocation>
        <location evidence="2">Cell membrane</location>
        <topology evidence="2">Multi-pass membrane protein</topology>
    </subcellularLocation>
</comment>
<dbReference type="AlphaFoldDB" id="A0A8J7WQ39"/>
<comment type="catalytic activity">
    <reaction evidence="9 10">
        <text>4 Fe(II)-[cytochrome c] + O2 + 8 H(+)(in) = 4 Fe(III)-[cytochrome c] + 2 H2O + 4 H(+)(out)</text>
        <dbReference type="Rhea" id="RHEA:11436"/>
        <dbReference type="Rhea" id="RHEA-COMP:10350"/>
        <dbReference type="Rhea" id="RHEA-COMP:14399"/>
        <dbReference type="ChEBI" id="CHEBI:15377"/>
        <dbReference type="ChEBI" id="CHEBI:15378"/>
        <dbReference type="ChEBI" id="CHEBI:15379"/>
        <dbReference type="ChEBI" id="CHEBI:29033"/>
        <dbReference type="ChEBI" id="CHEBI:29034"/>
        <dbReference type="EC" id="7.1.1.9"/>
    </reaction>
</comment>
<dbReference type="GO" id="GO:0005886">
    <property type="term" value="C:plasma membrane"/>
    <property type="evidence" value="ECO:0007669"/>
    <property type="project" value="UniProtKB-SubCell"/>
</dbReference>
<proteinExistence type="inferred from homology"/>
<keyword evidence="6 10" id="KW-1278">Translocase</keyword>
<feature type="transmembrane region" description="Helical" evidence="11">
    <location>
        <begin position="31"/>
        <end position="51"/>
    </location>
</feature>
<keyword evidence="7 11" id="KW-1133">Transmembrane helix</keyword>
<dbReference type="GO" id="GO:0004129">
    <property type="term" value="F:cytochrome-c oxidase activity"/>
    <property type="evidence" value="ECO:0007669"/>
    <property type="project" value="UniProtKB-EC"/>
</dbReference>
<dbReference type="EC" id="7.1.1.9" evidence="10"/>
<evidence type="ECO:0000256" key="1">
    <source>
        <dbReference type="ARBA" id="ARBA00002536"/>
    </source>
</evidence>
<comment type="caution">
    <text evidence="12">The sequence shown here is derived from an EMBL/GenBank/DDBJ whole genome shotgun (WGS) entry which is preliminary data.</text>
</comment>
<reference evidence="12" key="1">
    <citation type="submission" date="2021-04" db="EMBL/GenBank/DDBJ databases">
        <title>Genome based classification of Actinospica acidithermotolerans sp. nov., an actinobacterium isolated from an Indonesian hot spring.</title>
        <authorList>
            <person name="Kusuma A.B."/>
            <person name="Putra K.E."/>
            <person name="Nafisah S."/>
            <person name="Loh J."/>
            <person name="Nouioui I."/>
            <person name="Goodfellow M."/>
        </authorList>
    </citation>
    <scope>NUCLEOTIDE SEQUENCE</scope>
    <source>
        <strain evidence="12">DSM 45618</strain>
    </source>
</reference>
<evidence type="ECO:0000313" key="13">
    <source>
        <dbReference type="Proteomes" id="UP000677913"/>
    </source>
</evidence>
<feature type="transmembrane region" description="Helical" evidence="11">
    <location>
        <begin position="7"/>
        <end position="25"/>
    </location>
</feature>
<keyword evidence="13" id="KW-1185">Reference proteome</keyword>
<dbReference type="RefSeq" id="WP_211467183.1">
    <property type="nucleotide sequence ID" value="NZ_JAGSXH010000027.1"/>
</dbReference>
<accession>A0A8J7WQ39</accession>
<evidence type="ECO:0000256" key="8">
    <source>
        <dbReference type="ARBA" id="ARBA00023136"/>
    </source>
</evidence>
<evidence type="ECO:0000256" key="7">
    <source>
        <dbReference type="ARBA" id="ARBA00022989"/>
    </source>
</evidence>
<keyword evidence="4 10" id="KW-1003">Cell membrane</keyword>
<evidence type="ECO:0000313" key="12">
    <source>
        <dbReference type="EMBL" id="MBS2963454.1"/>
    </source>
</evidence>
<dbReference type="GO" id="GO:0022900">
    <property type="term" value="P:electron transport chain"/>
    <property type="evidence" value="ECO:0007669"/>
    <property type="project" value="InterPro"/>
</dbReference>
<evidence type="ECO:0000256" key="5">
    <source>
        <dbReference type="ARBA" id="ARBA00022692"/>
    </source>
</evidence>
<evidence type="ECO:0000256" key="2">
    <source>
        <dbReference type="ARBA" id="ARBA00004651"/>
    </source>
</evidence>
<comment type="function">
    <text evidence="1 10">Part of cytochrome c oxidase, its function is unknown.</text>
</comment>
<dbReference type="PIRSF" id="PIRSF017385">
    <property type="entry name" value="CtaF"/>
    <property type="match status" value="1"/>
</dbReference>
<evidence type="ECO:0000256" key="10">
    <source>
        <dbReference type="PIRNR" id="PIRNR017385"/>
    </source>
</evidence>
<dbReference type="EMBL" id="JAGSXH010000027">
    <property type="protein sequence ID" value="MBS2963454.1"/>
    <property type="molecule type" value="Genomic_DNA"/>
</dbReference>